<gene>
    <name evidence="2" type="ORF">SAMN05444584_0299</name>
</gene>
<feature type="chain" id="PRO_5013233736" description="Cation transporter" evidence="1">
    <location>
        <begin position="26"/>
        <end position="123"/>
    </location>
</feature>
<dbReference type="AlphaFoldDB" id="A0A217EDV4"/>
<feature type="signal peptide" evidence="1">
    <location>
        <begin position="1"/>
        <end position="25"/>
    </location>
</feature>
<dbReference type="NCBIfam" id="NF045615">
    <property type="entry name" value="efflu_CzcI_Acin"/>
    <property type="match status" value="1"/>
</dbReference>
<dbReference type="EMBL" id="FZLN01000001">
    <property type="protein sequence ID" value="SNQ28380.1"/>
    <property type="molecule type" value="Genomic_DNA"/>
</dbReference>
<sequence length="123" mass="13887">MKNTSTFLVLLTALLLFQSVWNVAAAFCNHETVTSSKEWHLGHHVSGHAHTAHAEQAKSMKIVDTDDHSDHLPSFAPIILASETMYHQHRGSQMDAIRHLDWNNSYQSPYLEFNSPPPMLTPL</sequence>
<evidence type="ECO:0000313" key="3">
    <source>
        <dbReference type="Proteomes" id="UP000243463"/>
    </source>
</evidence>
<dbReference type="Proteomes" id="UP000243463">
    <property type="component" value="Unassembled WGS sequence"/>
</dbReference>
<protein>
    <recommendedName>
        <fullName evidence="4">Cation transporter</fullName>
    </recommendedName>
</protein>
<dbReference type="RefSeq" id="WP_088822392.1">
    <property type="nucleotide sequence ID" value="NZ_FZLN01000001.1"/>
</dbReference>
<evidence type="ECO:0008006" key="4">
    <source>
        <dbReference type="Google" id="ProtNLM"/>
    </source>
</evidence>
<name>A0A217EDV4_9GAMM</name>
<keyword evidence="3" id="KW-1185">Reference proteome</keyword>
<evidence type="ECO:0000256" key="1">
    <source>
        <dbReference type="SAM" id="SignalP"/>
    </source>
</evidence>
<reference evidence="3" key="1">
    <citation type="submission" date="2017-06" db="EMBL/GenBank/DDBJ databases">
        <authorList>
            <person name="Varghese N."/>
            <person name="Submissions S."/>
        </authorList>
    </citation>
    <scope>NUCLEOTIDE SEQUENCE [LARGE SCALE GENOMIC DNA]</scope>
    <source>
        <strain evidence="3">ANC 5114</strain>
    </source>
</reference>
<keyword evidence="1" id="KW-0732">Signal</keyword>
<dbReference type="InterPro" id="IPR054660">
    <property type="entry name" value="CzcI-like"/>
</dbReference>
<dbReference type="OrthoDB" id="6712732at2"/>
<proteinExistence type="predicted"/>
<evidence type="ECO:0000313" key="2">
    <source>
        <dbReference type="EMBL" id="SNQ28380.1"/>
    </source>
</evidence>
<organism evidence="2 3">
    <name type="scientific">Acinetobacter apis</name>
    <dbReference type="NCBI Taxonomy" id="1229165"/>
    <lineage>
        <taxon>Bacteria</taxon>
        <taxon>Pseudomonadati</taxon>
        <taxon>Pseudomonadota</taxon>
        <taxon>Gammaproteobacteria</taxon>
        <taxon>Moraxellales</taxon>
        <taxon>Moraxellaceae</taxon>
        <taxon>Acinetobacter</taxon>
    </lineage>
</organism>
<accession>A0A217EDV4</accession>